<sequence>MLHEAVGPNALAHKELSVSAVTFLSVLTILVKVSCSQLPWYFRAWAGCYLFGWLTVQVLLIMFHFGGDIRDSDLETLVRYGRWLSKLEDYDSLRWEIDDTRGGLKFVIGIFLMVIPRTMAAGIVGSSLVMLIVGAIMDVLHSIKNSATLISKTKTLPILLGWVALNLLFWFGWISSFINFMVSHESLDKVPLWVSTSLRVAGTVLEVGYAVFMACMIWGPFYEIYANIRKRRYRREWRDPDPRNGPIMANLMTVLLFAVCLTRYSEEGTGLPEWVSWLG</sequence>
<evidence type="ECO:0000313" key="3">
    <source>
        <dbReference type="Proteomes" id="UP000838763"/>
    </source>
</evidence>
<evidence type="ECO:0000256" key="1">
    <source>
        <dbReference type="SAM" id="Phobius"/>
    </source>
</evidence>
<keyword evidence="1" id="KW-1133">Transmembrane helix</keyword>
<evidence type="ECO:0000313" key="2">
    <source>
        <dbReference type="EMBL" id="CAI4214444.1"/>
    </source>
</evidence>
<feature type="transmembrane region" description="Helical" evidence="1">
    <location>
        <begin position="47"/>
        <end position="65"/>
    </location>
</feature>
<feature type="transmembrane region" description="Helical" evidence="1">
    <location>
        <begin position="106"/>
        <end position="137"/>
    </location>
</feature>
<dbReference type="EMBL" id="CALLCH030000011">
    <property type="protein sequence ID" value="CAI4214444.1"/>
    <property type="molecule type" value="Genomic_DNA"/>
</dbReference>
<organism evidence="2 3">
    <name type="scientific">Parascedosporium putredinis</name>
    <dbReference type="NCBI Taxonomy" id="1442378"/>
    <lineage>
        <taxon>Eukaryota</taxon>
        <taxon>Fungi</taxon>
        <taxon>Dikarya</taxon>
        <taxon>Ascomycota</taxon>
        <taxon>Pezizomycotina</taxon>
        <taxon>Sordariomycetes</taxon>
        <taxon>Hypocreomycetidae</taxon>
        <taxon>Microascales</taxon>
        <taxon>Microascaceae</taxon>
        <taxon>Parascedosporium</taxon>
    </lineage>
</organism>
<feature type="transmembrane region" description="Helical" evidence="1">
    <location>
        <begin position="158"/>
        <end position="182"/>
    </location>
</feature>
<accession>A0A9P1MAH6</accession>
<gene>
    <name evidence="2" type="ORF">PPNO1_LOCUS4177</name>
</gene>
<dbReference type="OrthoDB" id="5137731at2759"/>
<proteinExistence type="predicted"/>
<dbReference type="Proteomes" id="UP000838763">
    <property type="component" value="Unassembled WGS sequence"/>
</dbReference>
<reference evidence="2" key="1">
    <citation type="submission" date="2022-11" db="EMBL/GenBank/DDBJ databases">
        <authorList>
            <person name="Scott C."/>
            <person name="Bruce N."/>
        </authorList>
    </citation>
    <scope>NUCLEOTIDE SEQUENCE</scope>
</reference>
<feature type="transmembrane region" description="Helical" evidence="1">
    <location>
        <begin position="16"/>
        <end position="35"/>
    </location>
</feature>
<keyword evidence="1" id="KW-0472">Membrane</keyword>
<name>A0A9P1MAH6_9PEZI</name>
<comment type="caution">
    <text evidence="2">The sequence shown here is derived from an EMBL/GenBank/DDBJ whole genome shotgun (WGS) entry which is preliminary data.</text>
</comment>
<protein>
    <submittedName>
        <fullName evidence="2">Uncharacterized protein</fullName>
    </submittedName>
</protein>
<keyword evidence="3" id="KW-1185">Reference proteome</keyword>
<feature type="transmembrane region" description="Helical" evidence="1">
    <location>
        <begin position="247"/>
        <end position="265"/>
    </location>
</feature>
<dbReference type="AlphaFoldDB" id="A0A9P1MAH6"/>
<feature type="transmembrane region" description="Helical" evidence="1">
    <location>
        <begin position="207"/>
        <end position="226"/>
    </location>
</feature>
<keyword evidence="1" id="KW-0812">Transmembrane</keyword>